<dbReference type="GO" id="GO:0005737">
    <property type="term" value="C:cytoplasm"/>
    <property type="evidence" value="ECO:0007669"/>
    <property type="project" value="UniProtKB-SubCell"/>
</dbReference>
<feature type="binding site" evidence="6">
    <location>
        <position position="132"/>
    </location>
    <ligand>
        <name>S-adenosyl-L-methionine</name>
        <dbReference type="ChEBI" id="CHEBI:59789"/>
    </ligand>
</feature>
<comment type="subcellular location">
    <subcellularLocation>
        <location evidence="6">Cytoplasm</location>
    </subcellularLocation>
</comment>
<name>A0A2R4MDC7_9HYPH</name>
<comment type="similarity">
    <text evidence="1 6">Belongs to the methyltransferase superfamily. PrmA family.</text>
</comment>
<dbReference type="SUPFAM" id="SSF53335">
    <property type="entry name" value="S-adenosyl-L-methionine-dependent methyltransferases"/>
    <property type="match status" value="1"/>
</dbReference>
<dbReference type="STRING" id="1122213.GCA_000423365_01351"/>
<feature type="binding site" evidence="6">
    <location>
        <position position="224"/>
    </location>
    <ligand>
        <name>S-adenosyl-L-methionine</name>
        <dbReference type="ChEBI" id="CHEBI:59789"/>
    </ligand>
</feature>
<dbReference type="InterPro" id="IPR004498">
    <property type="entry name" value="Ribosomal_PrmA_MeTrfase"/>
</dbReference>
<dbReference type="PANTHER" id="PTHR43648">
    <property type="entry name" value="ELECTRON TRANSFER FLAVOPROTEIN BETA SUBUNIT LYSINE METHYLTRANSFERASE"/>
    <property type="match status" value="1"/>
</dbReference>
<dbReference type="GO" id="GO:0032259">
    <property type="term" value="P:methylation"/>
    <property type="evidence" value="ECO:0007669"/>
    <property type="project" value="UniProtKB-KW"/>
</dbReference>
<accession>A0A2R4MDC7</accession>
<keyword evidence="5 6" id="KW-0949">S-adenosyl-L-methionine</keyword>
<dbReference type="EC" id="2.1.1.-" evidence="6"/>
<evidence type="ECO:0000313" key="7">
    <source>
        <dbReference type="EMBL" id="AVX03973.1"/>
    </source>
</evidence>
<dbReference type="PANTHER" id="PTHR43648:SF1">
    <property type="entry name" value="ELECTRON TRANSFER FLAVOPROTEIN BETA SUBUNIT LYSINE METHYLTRANSFERASE"/>
    <property type="match status" value="1"/>
</dbReference>
<gene>
    <name evidence="6" type="primary">prmA</name>
    <name evidence="7" type="ORF">MXMO3_01443</name>
</gene>
<comment type="function">
    <text evidence="6">Methylates ribosomal protein L11.</text>
</comment>
<dbReference type="InterPro" id="IPR029063">
    <property type="entry name" value="SAM-dependent_MTases_sf"/>
</dbReference>
<dbReference type="RefSeq" id="WP_117395417.1">
    <property type="nucleotide sequence ID" value="NZ_CP021330.1"/>
</dbReference>
<evidence type="ECO:0000256" key="5">
    <source>
        <dbReference type="ARBA" id="ARBA00022691"/>
    </source>
</evidence>
<evidence type="ECO:0000256" key="6">
    <source>
        <dbReference type="HAMAP-Rule" id="MF_00735"/>
    </source>
</evidence>
<dbReference type="KEGG" id="mmyr:MXMO3_01443"/>
<dbReference type="GO" id="GO:0016279">
    <property type="term" value="F:protein-lysine N-methyltransferase activity"/>
    <property type="evidence" value="ECO:0007669"/>
    <property type="project" value="RHEA"/>
</dbReference>
<dbReference type="Proteomes" id="UP000258927">
    <property type="component" value="Chromosome"/>
</dbReference>
<proteinExistence type="inferred from homology"/>
<keyword evidence="7" id="KW-0687">Ribonucleoprotein</keyword>
<organism evidence="7 8">
    <name type="scientific">Maritalea myrionectae</name>
    <dbReference type="NCBI Taxonomy" id="454601"/>
    <lineage>
        <taxon>Bacteria</taxon>
        <taxon>Pseudomonadati</taxon>
        <taxon>Pseudomonadota</taxon>
        <taxon>Alphaproteobacteria</taxon>
        <taxon>Hyphomicrobiales</taxon>
        <taxon>Devosiaceae</taxon>
        <taxon>Maritalea</taxon>
    </lineage>
</organism>
<keyword evidence="3 6" id="KW-0489">Methyltransferase</keyword>
<evidence type="ECO:0000256" key="2">
    <source>
        <dbReference type="ARBA" id="ARBA00022490"/>
    </source>
</evidence>
<dbReference type="Pfam" id="PF06325">
    <property type="entry name" value="PrmA"/>
    <property type="match status" value="1"/>
</dbReference>
<dbReference type="HAMAP" id="MF_00735">
    <property type="entry name" value="Methyltr_PrmA"/>
    <property type="match status" value="1"/>
</dbReference>
<keyword evidence="7" id="KW-0689">Ribosomal protein</keyword>
<comment type="catalytic activity">
    <reaction evidence="6">
        <text>L-lysyl-[protein] + 3 S-adenosyl-L-methionine = N(6),N(6),N(6)-trimethyl-L-lysyl-[protein] + 3 S-adenosyl-L-homocysteine + 3 H(+)</text>
        <dbReference type="Rhea" id="RHEA:54192"/>
        <dbReference type="Rhea" id="RHEA-COMP:9752"/>
        <dbReference type="Rhea" id="RHEA-COMP:13826"/>
        <dbReference type="ChEBI" id="CHEBI:15378"/>
        <dbReference type="ChEBI" id="CHEBI:29969"/>
        <dbReference type="ChEBI" id="CHEBI:57856"/>
        <dbReference type="ChEBI" id="CHEBI:59789"/>
        <dbReference type="ChEBI" id="CHEBI:61961"/>
    </reaction>
</comment>
<keyword evidence="4 6" id="KW-0808">Transferase</keyword>
<reference evidence="7 8" key="1">
    <citation type="submission" date="2017-05" db="EMBL/GenBank/DDBJ databases">
        <title>Genome Analysis of Maritalea myrionectae HL2708#5.</title>
        <authorList>
            <consortium name="Cotde Inc.-PKNU"/>
            <person name="Jang D."/>
            <person name="Oh H.-M."/>
        </authorList>
    </citation>
    <scope>NUCLEOTIDE SEQUENCE [LARGE SCALE GENOMIC DNA]</scope>
    <source>
        <strain evidence="7 8">HL2708#5</strain>
    </source>
</reference>
<evidence type="ECO:0000313" key="8">
    <source>
        <dbReference type="Proteomes" id="UP000258927"/>
    </source>
</evidence>
<protein>
    <recommendedName>
        <fullName evidence="6">Ribosomal protein L11 methyltransferase</fullName>
        <shortName evidence="6">L11 Mtase</shortName>
        <ecNumber evidence="6">2.1.1.-</ecNumber>
    </recommendedName>
</protein>
<dbReference type="GO" id="GO:0005840">
    <property type="term" value="C:ribosome"/>
    <property type="evidence" value="ECO:0007669"/>
    <property type="project" value="UniProtKB-KW"/>
</dbReference>
<dbReference type="InterPro" id="IPR050078">
    <property type="entry name" value="Ribosomal_L11_MeTrfase_PrmA"/>
</dbReference>
<dbReference type="Gene3D" id="3.40.50.150">
    <property type="entry name" value="Vaccinia Virus protein VP39"/>
    <property type="match status" value="1"/>
</dbReference>
<dbReference type="CDD" id="cd02440">
    <property type="entry name" value="AdoMet_MTases"/>
    <property type="match status" value="1"/>
</dbReference>
<evidence type="ECO:0000256" key="4">
    <source>
        <dbReference type="ARBA" id="ARBA00022679"/>
    </source>
</evidence>
<dbReference type="EMBL" id="CP021330">
    <property type="protein sequence ID" value="AVX03973.1"/>
    <property type="molecule type" value="Genomic_DNA"/>
</dbReference>
<dbReference type="NCBIfam" id="NF001784">
    <property type="entry name" value="PRK00517.2-1"/>
    <property type="match status" value="1"/>
</dbReference>
<sequence>MSLNQISVPLTKEEAYKLVDAVSELEDMALSAVAYEGPDGEHWVFEATCDEKPDIEKFNTLAKQVLGDDVEFEVAPVPDKDWVAHSLEGLKPVEAGGFYVHGSHDDAPSDENVIPIKIDAGQAFGTGHHETTSGCLAALDLYLQDNTPEAILDLGTGTGILAIAAAKRTELNILATDIDPKAVEVTIENAEINGVLDQIIAETADGFDHPIFAEHGPFDLIMANILAGPLIELAPELIKQAKPGATIILAGLLTRQAEDVIAAYTAQKTTLLAQSEKGDWSILTLKAE</sequence>
<dbReference type="PIRSF" id="PIRSF000401">
    <property type="entry name" value="RPL11_MTase"/>
    <property type="match status" value="1"/>
</dbReference>
<feature type="binding site" evidence="6">
    <location>
        <position position="177"/>
    </location>
    <ligand>
        <name>S-adenosyl-L-methionine</name>
        <dbReference type="ChEBI" id="CHEBI:59789"/>
    </ligand>
</feature>
<keyword evidence="2 6" id="KW-0963">Cytoplasm</keyword>
<evidence type="ECO:0000256" key="3">
    <source>
        <dbReference type="ARBA" id="ARBA00022603"/>
    </source>
</evidence>
<feature type="binding site" evidence="6">
    <location>
        <position position="155"/>
    </location>
    <ligand>
        <name>S-adenosyl-L-methionine</name>
        <dbReference type="ChEBI" id="CHEBI:59789"/>
    </ligand>
</feature>
<evidence type="ECO:0000256" key="1">
    <source>
        <dbReference type="ARBA" id="ARBA00009741"/>
    </source>
</evidence>
<dbReference type="AlphaFoldDB" id="A0A2R4MDC7"/>
<keyword evidence="8" id="KW-1185">Reference proteome</keyword>